<evidence type="ECO:0000313" key="1">
    <source>
        <dbReference type="EMBL" id="QRD06473.1"/>
    </source>
</evidence>
<proteinExistence type="predicted"/>
<organism evidence="1 2">
    <name type="scientific">Phaeosphaeria nodorum (strain SN15 / ATCC MYA-4574 / FGSC 10173)</name>
    <name type="common">Glume blotch fungus</name>
    <name type="synonym">Parastagonospora nodorum</name>
    <dbReference type="NCBI Taxonomy" id="321614"/>
    <lineage>
        <taxon>Eukaryota</taxon>
        <taxon>Fungi</taxon>
        <taxon>Dikarya</taxon>
        <taxon>Ascomycota</taxon>
        <taxon>Pezizomycotina</taxon>
        <taxon>Dothideomycetes</taxon>
        <taxon>Pleosporomycetidae</taxon>
        <taxon>Pleosporales</taxon>
        <taxon>Pleosporineae</taxon>
        <taxon>Phaeosphaeriaceae</taxon>
        <taxon>Parastagonospora</taxon>
    </lineage>
</organism>
<evidence type="ECO:0000313" key="2">
    <source>
        <dbReference type="Proteomes" id="UP000663193"/>
    </source>
</evidence>
<name>A0A7U2IAY4_PHANO</name>
<protein>
    <submittedName>
        <fullName evidence="1">Uncharacterized protein</fullName>
    </submittedName>
</protein>
<dbReference type="Proteomes" id="UP000663193">
    <property type="component" value="Chromosome 20"/>
</dbReference>
<reference evidence="2" key="1">
    <citation type="journal article" date="2021" name="BMC Genomics">
        <title>Chromosome-level genome assembly and manually-curated proteome of model necrotroph Parastagonospora nodorum Sn15 reveals a genome-wide trove of candidate effector homologs, and redundancy of virulence-related functions within an accessory chromosome.</title>
        <authorList>
            <person name="Bertazzoni S."/>
            <person name="Jones D.A.B."/>
            <person name="Phan H.T."/>
            <person name="Tan K.-C."/>
            <person name="Hane J.K."/>
        </authorList>
    </citation>
    <scope>NUCLEOTIDE SEQUENCE [LARGE SCALE GENOMIC DNA]</scope>
    <source>
        <strain evidence="2">SN15 / ATCC MYA-4574 / FGSC 10173)</strain>
    </source>
</reference>
<gene>
    <name evidence="1" type="ORF">JI435_118460</name>
</gene>
<dbReference type="AlphaFoldDB" id="A0A7U2IAY4"/>
<sequence length="90" mass="10291">MDSPLKMSLRNGSWSILARGYCLQSLLVAHTARTSPINSPTTSKPPTLLSPGLRYPDFLVWSVTNDHQHVQCQFTQMYPMWPWLFLRAIS</sequence>
<accession>A0A7U2IAY4</accession>
<dbReference type="EMBL" id="CP069042">
    <property type="protein sequence ID" value="QRD06473.1"/>
    <property type="molecule type" value="Genomic_DNA"/>
</dbReference>
<dbReference type="VEuPathDB" id="FungiDB:JI435_118460"/>
<keyword evidence="2" id="KW-1185">Reference proteome</keyword>